<dbReference type="Pfam" id="PF03143">
    <property type="entry name" value="GTP_EFTU_D3"/>
    <property type="match status" value="1"/>
</dbReference>
<dbReference type="InterPro" id="IPR033720">
    <property type="entry name" value="EFTU_2"/>
</dbReference>
<dbReference type="NCBIfam" id="TIGR00485">
    <property type="entry name" value="EF-Tu"/>
    <property type="match status" value="1"/>
</dbReference>
<dbReference type="InterPro" id="IPR009000">
    <property type="entry name" value="Transl_B-barrel_sf"/>
</dbReference>
<dbReference type="InterPro" id="IPR041709">
    <property type="entry name" value="EF-Tu_GTP-bd"/>
</dbReference>
<dbReference type="SUPFAM" id="SSF52540">
    <property type="entry name" value="P-loop containing nucleoside triphosphate hydrolases"/>
    <property type="match status" value="1"/>
</dbReference>
<evidence type="ECO:0000256" key="5">
    <source>
        <dbReference type="ARBA" id="ARBA00022768"/>
    </source>
</evidence>
<feature type="binding site" evidence="11">
    <location>
        <begin position="19"/>
        <end position="26"/>
    </location>
    <ligand>
        <name>GTP</name>
        <dbReference type="ChEBI" id="CHEBI:37565"/>
    </ligand>
</feature>
<dbReference type="NCBIfam" id="NF009373">
    <property type="entry name" value="PRK12736.1"/>
    <property type="match status" value="1"/>
</dbReference>
<dbReference type="GO" id="GO:0005525">
    <property type="term" value="F:GTP binding"/>
    <property type="evidence" value="ECO:0007669"/>
    <property type="project" value="UniProtKB-UniRule"/>
</dbReference>
<keyword evidence="6 11" id="KW-0378">Hydrolase</keyword>
<dbReference type="PANTHER" id="PTHR43721:SF22">
    <property type="entry name" value="ELONGATION FACTOR TU, MITOCHONDRIAL"/>
    <property type="match status" value="1"/>
</dbReference>
<name>A0A0A8JCE8_ONYPH</name>
<comment type="catalytic activity">
    <reaction evidence="11">
        <text>GTP + H2O = GDP + phosphate + H(+)</text>
        <dbReference type="Rhea" id="RHEA:19669"/>
        <dbReference type="ChEBI" id="CHEBI:15377"/>
        <dbReference type="ChEBI" id="CHEBI:15378"/>
        <dbReference type="ChEBI" id="CHEBI:37565"/>
        <dbReference type="ChEBI" id="CHEBI:43474"/>
        <dbReference type="ChEBI" id="CHEBI:58189"/>
        <dbReference type="EC" id="3.6.5.3"/>
    </reaction>
</comment>
<dbReference type="HAMAP" id="MF_00118_B">
    <property type="entry name" value="EF_Tu_B"/>
    <property type="match status" value="1"/>
</dbReference>
<dbReference type="Pfam" id="PF00009">
    <property type="entry name" value="GTP_EFTU"/>
    <property type="match status" value="1"/>
</dbReference>
<gene>
    <name evidence="11 13" type="primary">tuf</name>
</gene>
<comment type="similarity">
    <text evidence="1 11">Belongs to the TRAFAC class translation factor GTPase superfamily. Classic translation factor GTPase family. EF-Tu/EF-1A subfamily.</text>
</comment>
<evidence type="ECO:0000256" key="2">
    <source>
        <dbReference type="ARBA" id="ARBA00022490"/>
    </source>
</evidence>
<dbReference type="CDD" id="cd01884">
    <property type="entry name" value="EF_Tu"/>
    <property type="match status" value="1"/>
</dbReference>
<protein>
    <recommendedName>
        <fullName evidence="10 11">Elongation factor Tu</fullName>
        <shortName evidence="11">EF-Tu</shortName>
        <ecNumber evidence="11">3.6.5.3</ecNumber>
    </recommendedName>
</protein>
<evidence type="ECO:0000256" key="8">
    <source>
        <dbReference type="ARBA" id="ARBA00022917"/>
    </source>
</evidence>
<dbReference type="Gene3D" id="2.40.30.10">
    <property type="entry name" value="Translation factors"/>
    <property type="match status" value="2"/>
</dbReference>
<evidence type="ECO:0000256" key="10">
    <source>
        <dbReference type="ARBA" id="ARBA00029554"/>
    </source>
</evidence>
<feature type="binding site" evidence="11">
    <location>
        <begin position="136"/>
        <end position="139"/>
    </location>
    <ligand>
        <name>GTP</name>
        <dbReference type="ChEBI" id="CHEBI:37565"/>
    </ligand>
</feature>
<comment type="subunit">
    <text evidence="11">Monomer.</text>
</comment>
<proteinExistence type="inferred from homology"/>
<dbReference type="Pfam" id="PF03144">
    <property type="entry name" value="GTP_EFTU_D2"/>
    <property type="match status" value="1"/>
</dbReference>
<accession>A0A0A8JCE8</accession>
<evidence type="ECO:0000313" key="13">
    <source>
        <dbReference type="EMBL" id="BAQ08251.1"/>
    </source>
</evidence>
<evidence type="ECO:0000256" key="3">
    <source>
        <dbReference type="ARBA" id="ARBA00022723"/>
    </source>
</evidence>
<evidence type="ECO:0000256" key="7">
    <source>
        <dbReference type="ARBA" id="ARBA00022842"/>
    </source>
</evidence>
<comment type="subcellular location">
    <subcellularLocation>
        <location evidence="11">Cytoplasm</location>
    </subcellularLocation>
</comment>
<dbReference type="InterPro" id="IPR004541">
    <property type="entry name" value="Transl_elong_EFTu/EF1A_bac/org"/>
</dbReference>
<keyword evidence="3 11" id="KW-0479">Metal-binding</keyword>
<feature type="binding site" evidence="11">
    <location>
        <begin position="81"/>
        <end position="85"/>
    </location>
    <ligand>
        <name>GTP</name>
        <dbReference type="ChEBI" id="CHEBI:37565"/>
    </ligand>
</feature>
<dbReference type="NCBIfam" id="NF009372">
    <property type="entry name" value="PRK12735.1"/>
    <property type="match status" value="1"/>
</dbReference>
<dbReference type="AlphaFoldDB" id="A0A0A8JCE8"/>
<dbReference type="PANTHER" id="PTHR43721">
    <property type="entry name" value="ELONGATION FACTOR TU-RELATED"/>
    <property type="match status" value="1"/>
</dbReference>
<dbReference type="SUPFAM" id="SSF50465">
    <property type="entry name" value="EF-Tu/eEF-1alpha/eIF2-gamma C-terminal domain"/>
    <property type="match status" value="1"/>
</dbReference>
<dbReference type="InterPro" id="IPR031157">
    <property type="entry name" value="G_TR_CS"/>
</dbReference>
<dbReference type="NCBIfam" id="NF000766">
    <property type="entry name" value="PRK00049.1"/>
    <property type="match status" value="1"/>
</dbReference>
<dbReference type="PROSITE" id="PS00301">
    <property type="entry name" value="G_TR_1"/>
    <property type="match status" value="1"/>
</dbReference>
<feature type="binding site" evidence="11">
    <location>
        <position position="26"/>
    </location>
    <ligand>
        <name>Mg(2+)</name>
        <dbReference type="ChEBI" id="CHEBI:18420"/>
    </ligand>
</feature>
<reference evidence="13" key="1">
    <citation type="journal article" date="2002" name="J. Gen. Plant Pathol.">
        <title>Gene Arrangement and Sequence of str Operon of Phytoplasma Resemble Those of Bacillus More Than Those of Mycoplasma.</title>
        <authorList>
            <person name="Miyata S."/>
            <person name="Furuki K."/>
            <person name="Sawayanagi T."/>
            <person name="Oshima K."/>
            <person name="Kuboyama T."/>
            <person name="Tsuchizaki T."/>
            <person name="Ugaki M."/>
            <person name="Namba S."/>
        </authorList>
    </citation>
    <scope>NUCLEOTIDE SEQUENCE</scope>
</reference>
<dbReference type="EMBL" id="AB058946">
    <property type="protein sequence ID" value="BAQ08251.1"/>
    <property type="molecule type" value="Genomic_DNA"/>
</dbReference>
<keyword evidence="4 11" id="KW-0547">Nucleotide-binding</keyword>
<dbReference type="CDD" id="cd03707">
    <property type="entry name" value="EFTU_III"/>
    <property type="match status" value="1"/>
</dbReference>
<evidence type="ECO:0000256" key="4">
    <source>
        <dbReference type="ARBA" id="ARBA00022741"/>
    </source>
</evidence>
<dbReference type="InterPro" id="IPR009001">
    <property type="entry name" value="Transl_elong_EF1A/Init_IF2_C"/>
</dbReference>
<keyword evidence="7 11" id="KW-0460">Magnesium</keyword>
<dbReference type="FunFam" id="3.40.50.300:FF:000003">
    <property type="entry name" value="Elongation factor Tu"/>
    <property type="match status" value="1"/>
</dbReference>
<keyword evidence="9 11" id="KW-0342">GTP-binding</keyword>
<sequence>MANEKFIRNKPHLNVGTIGHVDHGKTTLTAAITQVLSTRGLAKSRAYDQIDNAPEERERGITIKTSHVEYETEKRHYAHVDCPGHADYVKNMITGAAQMDAAILVVSGADSVMPQTREHILLARQVGVPKIVVFLNKCDLSPDEQILELVEMEVRELLSQYDFPGDDIPVIRGSALKALEGDAHYVAQVNELIETLDTYIEDPVREVDKPFLMPVEDVFTITGRGTVVTGRVERGQVKAGDEVEIVGLKETKKTIVTAVEMFKKDLDFAQAGDNVGALLRGINREDVQRGQVLAKPGSVKPHSKFVAQVYVLTKEEGGRHTAFFSQYRPQFYFRTTDITGVVELQGDVKMVMPGDNAELVVTLNNPIAIEEGTKFSIREGGKTVGAGSVSKLLN</sequence>
<dbReference type="InterPro" id="IPR004160">
    <property type="entry name" value="Transl_elong_EFTu/EF1A_C"/>
</dbReference>
<feature type="domain" description="Tr-type G" evidence="12">
    <location>
        <begin position="10"/>
        <end position="204"/>
    </location>
</feature>
<evidence type="ECO:0000259" key="12">
    <source>
        <dbReference type="PROSITE" id="PS51722"/>
    </source>
</evidence>
<dbReference type="FunFam" id="2.40.30.10:FF:000001">
    <property type="entry name" value="Elongation factor Tu"/>
    <property type="match status" value="1"/>
</dbReference>
<dbReference type="GO" id="GO:0000287">
    <property type="term" value="F:magnesium ion binding"/>
    <property type="evidence" value="ECO:0007669"/>
    <property type="project" value="UniProtKB-UniRule"/>
</dbReference>
<dbReference type="InterPro" id="IPR050055">
    <property type="entry name" value="EF-Tu_GTPase"/>
</dbReference>
<dbReference type="NCBIfam" id="TIGR00231">
    <property type="entry name" value="small_GTP"/>
    <property type="match status" value="1"/>
</dbReference>
<organism evidence="13">
    <name type="scientific">Onion yellows phytoplasma</name>
    <dbReference type="NCBI Taxonomy" id="100379"/>
    <lineage>
        <taxon>Bacteria</taxon>
        <taxon>Bacillati</taxon>
        <taxon>Mycoplasmatota</taxon>
        <taxon>Mollicutes</taxon>
        <taxon>Acholeplasmatales</taxon>
        <taxon>Acholeplasmataceae</taxon>
        <taxon>Candidatus Phytoplasma</taxon>
        <taxon>16SrI (Aster yellows group)</taxon>
    </lineage>
</organism>
<evidence type="ECO:0000256" key="1">
    <source>
        <dbReference type="ARBA" id="ARBA00007249"/>
    </source>
</evidence>
<dbReference type="GO" id="GO:0005829">
    <property type="term" value="C:cytosol"/>
    <property type="evidence" value="ECO:0007669"/>
    <property type="project" value="TreeGrafter"/>
</dbReference>
<evidence type="ECO:0000256" key="9">
    <source>
        <dbReference type="ARBA" id="ARBA00023134"/>
    </source>
</evidence>
<dbReference type="PROSITE" id="PS51722">
    <property type="entry name" value="G_TR_2"/>
    <property type="match status" value="1"/>
</dbReference>
<dbReference type="InterPro" id="IPR027417">
    <property type="entry name" value="P-loop_NTPase"/>
</dbReference>
<dbReference type="PRINTS" id="PR00315">
    <property type="entry name" value="ELONGATNFCT"/>
</dbReference>
<dbReference type="InterPro" id="IPR000795">
    <property type="entry name" value="T_Tr_GTP-bd_dom"/>
</dbReference>
<dbReference type="EC" id="3.6.5.3" evidence="11"/>
<comment type="function">
    <text evidence="11">GTP hydrolase that promotes the GTP-dependent binding of aminoacyl-tRNA to the A-site of ribosomes during protein biosynthesis.</text>
</comment>
<evidence type="ECO:0000256" key="6">
    <source>
        <dbReference type="ARBA" id="ARBA00022801"/>
    </source>
</evidence>
<dbReference type="SUPFAM" id="SSF50447">
    <property type="entry name" value="Translation proteins"/>
    <property type="match status" value="1"/>
</dbReference>
<dbReference type="Gene3D" id="3.40.50.300">
    <property type="entry name" value="P-loop containing nucleotide triphosphate hydrolases"/>
    <property type="match status" value="1"/>
</dbReference>
<evidence type="ECO:0000256" key="11">
    <source>
        <dbReference type="HAMAP-Rule" id="MF_00118"/>
    </source>
</evidence>
<dbReference type="InterPro" id="IPR004161">
    <property type="entry name" value="EFTu-like_2"/>
</dbReference>
<dbReference type="GO" id="GO:0003924">
    <property type="term" value="F:GTPase activity"/>
    <property type="evidence" value="ECO:0007669"/>
    <property type="project" value="UniProtKB-UniRule"/>
</dbReference>
<keyword evidence="2 11" id="KW-0963">Cytoplasm</keyword>
<dbReference type="InterPro" id="IPR005225">
    <property type="entry name" value="Small_GTP-bd"/>
</dbReference>
<dbReference type="GO" id="GO:0003746">
    <property type="term" value="F:translation elongation factor activity"/>
    <property type="evidence" value="ECO:0007669"/>
    <property type="project" value="UniProtKB-UniRule"/>
</dbReference>
<dbReference type="CDD" id="cd03697">
    <property type="entry name" value="EFTU_II"/>
    <property type="match status" value="1"/>
</dbReference>
<keyword evidence="8 11" id="KW-0648">Protein biosynthesis</keyword>
<keyword evidence="5 11" id="KW-0251">Elongation factor</keyword>